<keyword evidence="2" id="KW-1133">Transmembrane helix</keyword>
<keyword evidence="1" id="KW-0175">Coiled coil</keyword>
<keyword evidence="3" id="KW-0614">Plasmid</keyword>
<evidence type="ECO:0000256" key="2">
    <source>
        <dbReference type="SAM" id="Phobius"/>
    </source>
</evidence>
<evidence type="ECO:0000256" key="1">
    <source>
        <dbReference type="SAM" id="Coils"/>
    </source>
</evidence>
<gene>
    <name evidence="3" type="ORF">BSR19_10775</name>
</gene>
<proteinExistence type="predicted"/>
<dbReference type="Proteomes" id="UP000422997">
    <property type="component" value="Plasmid unnamed"/>
</dbReference>
<organism evidence="3 4">
    <name type="scientific">Streptococcus salivarius</name>
    <dbReference type="NCBI Taxonomy" id="1304"/>
    <lineage>
        <taxon>Bacteria</taxon>
        <taxon>Bacillati</taxon>
        <taxon>Bacillota</taxon>
        <taxon>Bacilli</taxon>
        <taxon>Lactobacillales</taxon>
        <taxon>Streptococcaceae</taxon>
        <taxon>Streptococcus</taxon>
    </lineage>
</organism>
<protein>
    <submittedName>
        <fullName evidence="3">Uncharacterized protein</fullName>
    </submittedName>
</protein>
<dbReference type="RefSeq" id="WP_156247113.1">
    <property type="nucleotide sequence ID" value="NZ_CP018188.1"/>
</dbReference>
<keyword evidence="2" id="KW-0812">Transmembrane</keyword>
<dbReference type="AlphaFoldDB" id="A0AB37DDL6"/>
<dbReference type="EMBL" id="CP018188">
    <property type="protein sequence ID" value="QGU81618.1"/>
    <property type="molecule type" value="Genomic_DNA"/>
</dbReference>
<evidence type="ECO:0000313" key="4">
    <source>
        <dbReference type="Proteomes" id="UP000422997"/>
    </source>
</evidence>
<evidence type="ECO:0000313" key="3">
    <source>
        <dbReference type="EMBL" id="QGU81618.1"/>
    </source>
</evidence>
<feature type="coiled-coil region" evidence="1">
    <location>
        <begin position="58"/>
        <end position="99"/>
    </location>
</feature>
<keyword evidence="2" id="KW-0472">Membrane</keyword>
<reference evidence="3 4" key="1">
    <citation type="submission" date="2016-11" db="EMBL/GenBank/DDBJ databases">
        <title>The potential of Streptococcus salivarius to inhibit the production of volatile sulphur compounds in the oral cavity.</title>
        <authorList>
            <person name="Sun L."/>
            <person name="Li Z."/>
            <person name="Jin D."/>
            <person name="Zhao H."/>
        </authorList>
    </citation>
    <scope>NUCLEOTIDE SEQUENCE [LARGE SCALE GENOMIC DNA]</scope>
    <source>
        <strain evidence="3 4">ICDC2</strain>
        <plasmid evidence="4">Plasmid</plasmid>
    </source>
</reference>
<feature type="transmembrane region" description="Helical" evidence="2">
    <location>
        <begin position="15"/>
        <end position="37"/>
    </location>
</feature>
<name>A0AB37DDL6_STRSL</name>
<accession>A0AB37DDL6</accession>
<sequence>MEKIPEVVWERLTDFFGFSMPLGVVIILFIMGVVFYMNSSSSLRKSSKALSEHYNGLFQNMTTSNEQLQKQNQQLNEQLEQSQARNEKLEDKIVAILERTE</sequence>
<geneLocation type="plasmid" evidence="4"/>